<keyword evidence="7" id="KW-0998">Cell outer membrane</keyword>
<evidence type="ECO:0000256" key="1">
    <source>
        <dbReference type="ARBA" id="ARBA00004571"/>
    </source>
</evidence>
<evidence type="ECO:0000256" key="4">
    <source>
        <dbReference type="ARBA" id="ARBA00022692"/>
    </source>
</evidence>
<dbReference type="InterPro" id="IPR000531">
    <property type="entry name" value="Beta-barrel_TonB"/>
</dbReference>
<dbReference type="InterPro" id="IPR010100">
    <property type="entry name" value="TonB-dep_Cu_rcpt"/>
</dbReference>
<keyword evidence="6 8" id="KW-0472">Membrane</keyword>
<dbReference type="InterPro" id="IPR039426">
    <property type="entry name" value="TonB-dep_rcpt-like"/>
</dbReference>
<dbReference type="Pfam" id="PF00593">
    <property type="entry name" value="TonB_dep_Rec_b-barrel"/>
    <property type="match status" value="1"/>
</dbReference>
<sequence>MRFVFSPLTLALLAVGAHAQHTTDITPTENKDPAVERIVVTSEHMLEPGQVVTDPKQPRQPLPASDGADYLKTIAGFNLIRKGGVSGDPVFRSMSASRLTIVNDGTMLLGGCNSRMDPPTAYINPHNYDVIRVIKGPQSVLNLPATATVQFERQEQPMQQAGIEGDVSLVIASFARRELSTDLQGGNQQGYVRFTGSYAESDNYRDGKGNVVNSHYQRQGGSAELAWTPTENSVLAITLAQSAGEAAYADRSMDGSEFDRSQWGVRLRQDDITPWLSRLEVNWYQSDIDHVMDNYSLRTFTPSMMLPNPAAMNPTRTTDGGRLQATLTPADGWQLRLGADTNDNVHTNRMSMNQLMMPHQDKPHLSDGEFSQWGVFIESDYQLNPARSWHLGIRRDDWQAIDQRSMLMKTMTVSVMNPTFADVREDILTSGFIRFEQQFADSAMYAGWGRAARFPDYWELLGKARGSQTSPSAFNIAPEITHQWDMGWLGKTDSLQWDVSLFYANYQDYVLLDQQSMMGPETVRNIAAHTYGGEASLSWQIDQAWRVQSALSVSRGMNDTDRRDLAQQAPAELRIDLGYTSGQWQWGGVWRLVRAQRHIAKGQGTIVGLDTTPTAGFGVVSVNASRTVASNWRLSLGIDNLLNKSYQEALSRSASLIPGFVSEDKVNEPGRTLWLKLDYSI</sequence>
<reference evidence="13" key="1">
    <citation type="journal article" date="2019" name="Int. J. Syst. Evol. Microbiol.">
        <title>The Global Catalogue of Microorganisms (GCM) 10K type strain sequencing project: providing services to taxonomists for standard genome sequencing and annotation.</title>
        <authorList>
            <consortium name="The Broad Institute Genomics Platform"/>
            <consortium name="The Broad Institute Genome Sequencing Center for Infectious Disease"/>
            <person name="Wu L."/>
            <person name="Ma J."/>
        </authorList>
    </citation>
    <scope>NUCLEOTIDE SEQUENCE [LARGE SCALE GENOMIC DNA]</scope>
    <source>
        <strain evidence="13">CGMCC 1.16031</strain>
    </source>
</reference>
<keyword evidence="4" id="KW-0812">Transmembrane</keyword>
<dbReference type="PANTHER" id="PTHR30069">
    <property type="entry name" value="TONB-DEPENDENT OUTER MEMBRANE RECEPTOR"/>
    <property type="match status" value="1"/>
</dbReference>
<feature type="domain" description="TonB-dependent receptor plug" evidence="11">
    <location>
        <begin position="60"/>
        <end position="141"/>
    </location>
</feature>
<dbReference type="InterPro" id="IPR012910">
    <property type="entry name" value="Plug_dom"/>
</dbReference>
<feature type="domain" description="TonB-dependent receptor-like beta-barrel" evidence="10">
    <location>
        <begin position="202"/>
        <end position="641"/>
    </location>
</feature>
<name>A0ABW1XQ80_9ALTE</name>
<evidence type="ECO:0000256" key="5">
    <source>
        <dbReference type="ARBA" id="ARBA00023077"/>
    </source>
</evidence>
<dbReference type="InterPro" id="IPR036942">
    <property type="entry name" value="Beta-barrel_TonB_sf"/>
</dbReference>
<evidence type="ECO:0000256" key="3">
    <source>
        <dbReference type="ARBA" id="ARBA00022452"/>
    </source>
</evidence>
<comment type="caution">
    <text evidence="12">The sequence shown here is derived from an EMBL/GenBank/DDBJ whole genome shotgun (WGS) entry which is preliminary data.</text>
</comment>
<dbReference type="PANTHER" id="PTHR30069:SF49">
    <property type="entry name" value="OUTER MEMBRANE PROTEIN C"/>
    <property type="match status" value="1"/>
</dbReference>
<evidence type="ECO:0000256" key="9">
    <source>
        <dbReference type="SAM" id="SignalP"/>
    </source>
</evidence>
<evidence type="ECO:0000256" key="6">
    <source>
        <dbReference type="ARBA" id="ARBA00023136"/>
    </source>
</evidence>
<evidence type="ECO:0000313" key="13">
    <source>
        <dbReference type="Proteomes" id="UP001596364"/>
    </source>
</evidence>
<evidence type="ECO:0000256" key="8">
    <source>
        <dbReference type="RuleBase" id="RU003357"/>
    </source>
</evidence>
<gene>
    <name evidence="12" type="ORF">ACFP85_12240</name>
</gene>
<keyword evidence="13" id="KW-1185">Reference proteome</keyword>
<dbReference type="RefSeq" id="WP_377148675.1">
    <property type="nucleotide sequence ID" value="NZ_JBHSUS010000001.1"/>
</dbReference>
<dbReference type="Gene3D" id="2.170.130.10">
    <property type="entry name" value="TonB-dependent receptor, plug domain"/>
    <property type="match status" value="1"/>
</dbReference>
<dbReference type="Pfam" id="PF07715">
    <property type="entry name" value="Plug"/>
    <property type="match status" value="1"/>
</dbReference>
<evidence type="ECO:0000256" key="7">
    <source>
        <dbReference type="ARBA" id="ARBA00023237"/>
    </source>
</evidence>
<organism evidence="12 13">
    <name type="scientific">Pseudobowmanella zhangzhouensis</name>
    <dbReference type="NCBI Taxonomy" id="1537679"/>
    <lineage>
        <taxon>Bacteria</taxon>
        <taxon>Pseudomonadati</taxon>
        <taxon>Pseudomonadota</taxon>
        <taxon>Gammaproteobacteria</taxon>
        <taxon>Alteromonadales</taxon>
        <taxon>Alteromonadaceae</taxon>
    </lineage>
</organism>
<dbReference type="NCBIfam" id="TIGR01778">
    <property type="entry name" value="TonB-copper"/>
    <property type="match status" value="1"/>
</dbReference>
<accession>A0ABW1XQ80</accession>
<keyword evidence="12" id="KW-0675">Receptor</keyword>
<keyword evidence="3" id="KW-1134">Transmembrane beta strand</keyword>
<dbReference type="Gene3D" id="2.40.170.20">
    <property type="entry name" value="TonB-dependent receptor, beta-barrel domain"/>
    <property type="match status" value="1"/>
</dbReference>
<dbReference type="InterPro" id="IPR037066">
    <property type="entry name" value="Plug_dom_sf"/>
</dbReference>
<feature type="chain" id="PRO_5045299463" evidence="9">
    <location>
        <begin position="20"/>
        <end position="681"/>
    </location>
</feature>
<keyword evidence="2" id="KW-0813">Transport</keyword>
<comment type="subcellular location">
    <subcellularLocation>
        <location evidence="1">Cell outer membrane</location>
        <topology evidence="1">Multi-pass membrane protein</topology>
    </subcellularLocation>
</comment>
<protein>
    <submittedName>
        <fullName evidence="12">TonB-dependent copper receptor</fullName>
    </submittedName>
</protein>
<proteinExistence type="inferred from homology"/>
<evidence type="ECO:0000259" key="10">
    <source>
        <dbReference type="Pfam" id="PF00593"/>
    </source>
</evidence>
<keyword evidence="5 8" id="KW-0798">TonB box</keyword>
<dbReference type="Proteomes" id="UP001596364">
    <property type="component" value="Unassembled WGS sequence"/>
</dbReference>
<evidence type="ECO:0000256" key="2">
    <source>
        <dbReference type="ARBA" id="ARBA00022448"/>
    </source>
</evidence>
<feature type="signal peptide" evidence="9">
    <location>
        <begin position="1"/>
        <end position="19"/>
    </location>
</feature>
<evidence type="ECO:0000313" key="12">
    <source>
        <dbReference type="EMBL" id="MFC6440915.1"/>
    </source>
</evidence>
<comment type="similarity">
    <text evidence="8">Belongs to the TonB-dependent receptor family.</text>
</comment>
<dbReference type="SUPFAM" id="SSF56935">
    <property type="entry name" value="Porins"/>
    <property type="match status" value="1"/>
</dbReference>
<keyword evidence="9" id="KW-0732">Signal</keyword>
<dbReference type="EMBL" id="JBHSUS010000001">
    <property type="protein sequence ID" value="MFC6440915.1"/>
    <property type="molecule type" value="Genomic_DNA"/>
</dbReference>
<evidence type="ECO:0000259" key="11">
    <source>
        <dbReference type="Pfam" id="PF07715"/>
    </source>
</evidence>